<evidence type="ECO:0000256" key="1">
    <source>
        <dbReference type="SAM" id="MobiDB-lite"/>
    </source>
</evidence>
<gene>
    <name evidence="2" type="ORF">CARN2_1698</name>
</gene>
<evidence type="ECO:0000313" key="2">
    <source>
        <dbReference type="EMBL" id="CBH97088.1"/>
    </source>
</evidence>
<comment type="caution">
    <text evidence="2">The sequence shown here is derived from an EMBL/GenBank/DDBJ whole genome shotgun (WGS) entry which is preliminary data.</text>
</comment>
<protein>
    <recommendedName>
        <fullName evidence="3">Phage-related minor tail protein</fullName>
    </recommendedName>
</protein>
<dbReference type="AlphaFoldDB" id="E6PQ84"/>
<name>E6PQ84_9ZZZZ</name>
<sequence length="704" mass="72305">MINAYAISVAARLEDETTPGLLRIIDALTRANAAMLDFTANVRNMARLGNTIGRSMEKAAAGATALGDATTGLTRASYVLDTMAASSADLARNMAAVKAESRGIGFGGSVGGIAMRASGNASRGHGMAGRAAEGAGIATLGVIGYGVYENAKLNDILTRAVMTDGVAPAAQAAAVKAYRQRIMLDAPKWGYTAHGLADFAGAYLSGSRLLRGMPQGERMGILDKILPYAAQESFLKKISLTESLSAFIGAAHMSGAYTPQAIEHILPALISTSMATNASMQRIENAAGYAVPILRTGLQIDPAKVFTMLAIMQRAGIQNSKSGTWLADLFMNAVPGNFGAGLFKSTNQTRALTELGLLKGHKLTYLDDQGRLDPLKMLSILEVSMAHLSPTARAADLKRAFGSQGARAAALLSDPKVMAMVPMLVAAAAELDSPGLANRQAKQGNAAAQAHQIVTNAQLTITNATATFMGPVNAALAAAAPASASAASFAQSNPLTALGIGAAGTFGTLLAGKSLWALSKLMTKDAGSMIDRLVIGAAERVTGAEVGGAALSYLVAGSGVIVGLGLAVTSATAYALGSALNLALDSAVKDITKGKESNLGGWIYDLTHPSHTNHQTLAQHMASRLGHGSGKNVGSISPYAIGETATWMAGPPTVLHLTNVTTIDGHEVARATTDHLLPRHGIGAQGVNPQKHPLSPGLNFAPGM</sequence>
<proteinExistence type="predicted"/>
<organism evidence="2">
    <name type="scientific">mine drainage metagenome</name>
    <dbReference type="NCBI Taxonomy" id="410659"/>
    <lineage>
        <taxon>unclassified sequences</taxon>
        <taxon>metagenomes</taxon>
        <taxon>ecological metagenomes</taxon>
    </lineage>
</organism>
<feature type="region of interest" description="Disordered" evidence="1">
    <location>
        <begin position="684"/>
        <end position="704"/>
    </location>
</feature>
<reference evidence="2" key="1">
    <citation type="submission" date="2009-10" db="EMBL/GenBank/DDBJ databases">
        <title>Diversity of trophic interactions inside an arsenic-rich microbial ecosystem.</title>
        <authorList>
            <person name="Bertin P.N."/>
            <person name="Heinrich-Salmeron A."/>
            <person name="Pelletier E."/>
            <person name="Goulhen-Chollet F."/>
            <person name="Arsene-Ploetze F."/>
            <person name="Gallien S."/>
            <person name="Calteau A."/>
            <person name="Vallenet D."/>
            <person name="Casiot C."/>
            <person name="Chane-Woon-Ming B."/>
            <person name="Giloteaux L."/>
            <person name="Barakat M."/>
            <person name="Bonnefoy V."/>
            <person name="Bruneel O."/>
            <person name="Chandler M."/>
            <person name="Cleiss J."/>
            <person name="Duran R."/>
            <person name="Elbaz-Poulichet F."/>
            <person name="Fonknechten N."/>
            <person name="Lauga B."/>
            <person name="Mornico D."/>
            <person name="Ortet P."/>
            <person name="Schaeffer C."/>
            <person name="Siguier P."/>
            <person name="Alexander Thil Smith A."/>
            <person name="Van Dorsselaer A."/>
            <person name="Weissenbach J."/>
            <person name="Medigue C."/>
            <person name="Le Paslier D."/>
        </authorList>
    </citation>
    <scope>NUCLEOTIDE SEQUENCE</scope>
</reference>
<evidence type="ECO:0008006" key="3">
    <source>
        <dbReference type="Google" id="ProtNLM"/>
    </source>
</evidence>
<accession>E6PQ84</accession>
<dbReference type="EMBL" id="CABM01000041">
    <property type="protein sequence ID" value="CBH97088.1"/>
    <property type="molecule type" value="Genomic_DNA"/>
</dbReference>